<evidence type="ECO:0000313" key="2">
    <source>
        <dbReference type="Proteomes" id="UP000827549"/>
    </source>
</evidence>
<keyword evidence="2" id="KW-1185">Reference proteome</keyword>
<dbReference type="GeneID" id="87808961"/>
<dbReference type="Proteomes" id="UP000827549">
    <property type="component" value="Chromosome 4"/>
</dbReference>
<organism evidence="1 2">
    <name type="scientific">Vanrija pseudolonga</name>
    <dbReference type="NCBI Taxonomy" id="143232"/>
    <lineage>
        <taxon>Eukaryota</taxon>
        <taxon>Fungi</taxon>
        <taxon>Dikarya</taxon>
        <taxon>Basidiomycota</taxon>
        <taxon>Agaricomycotina</taxon>
        <taxon>Tremellomycetes</taxon>
        <taxon>Trichosporonales</taxon>
        <taxon>Trichosporonaceae</taxon>
        <taxon>Vanrija</taxon>
    </lineage>
</organism>
<name>A0AAF0Y982_9TREE</name>
<reference evidence="1" key="1">
    <citation type="submission" date="2023-10" db="EMBL/GenBank/DDBJ databases">
        <authorList>
            <person name="Noh H."/>
        </authorList>
    </citation>
    <scope>NUCLEOTIDE SEQUENCE</scope>
    <source>
        <strain evidence="1">DUCC4014</strain>
    </source>
</reference>
<evidence type="ECO:0000313" key="1">
    <source>
        <dbReference type="EMBL" id="WOO82237.1"/>
    </source>
</evidence>
<protein>
    <submittedName>
        <fullName evidence="1">Uncharacterized protein</fullName>
    </submittedName>
</protein>
<sequence length="82" mass="8814">MPPVAVPPAPTPSCDQVGVQIRPDGPEIPFCMKPLKPPSPPPSQVVTTVITPTTVCDAVQYRPDGPEFTHCHSRTLTEIKTL</sequence>
<dbReference type="AlphaFoldDB" id="A0AAF0Y982"/>
<proteinExistence type="predicted"/>
<accession>A0AAF0Y982</accession>
<dbReference type="RefSeq" id="XP_062628269.1">
    <property type="nucleotide sequence ID" value="XM_062772285.1"/>
</dbReference>
<gene>
    <name evidence="1" type="ORF">LOC62_04G005733</name>
</gene>
<dbReference type="EMBL" id="CP086717">
    <property type="protein sequence ID" value="WOO82237.1"/>
    <property type="molecule type" value="Genomic_DNA"/>
</dbReference>